<dbReference type="SUPFAM" id="SSF57603">
    <property type="entry name" value="FnI-like domain"/>
    <property type="match status" value="1"/>
</dbReference>
<dbReference type="Gene3D" id="6.20.200.20">
    <property type="match status" value="1"/>
</dbReference>
<keyword evidence="3 6" id="KW-0732">Signal</keyword>
<dbReference type="PANTHER" id="PTHR46252:SF5">
    <property type="entry name" value="BRORIN-LIKE"/>
    <property type="match status" value="1"/>
</dbReference>
<dbReference type="Pfam" id="PF23333">
    <property type="entry name" value="VWC2L_1st"/>
    <property type="match status" value="1"/>
</dbReference>
<dbReference type="Pfam" id="PF23334">
    <property type="entry name" value="VWC2L_2nd"/>
    <property type="match status" value="1"/>
</dbReference>
<dbReference type="SMART" id="SM00214">
    <property type="entry name" value="VWC"/>
    <property type="match status" value="2"/>
</dbReference>
<dbReference type="PANTHER" id="PTHR46252">
    <property type="entry name" value="BRORIN FAMILY MEMBER"/>
    <property type="match status" value="1"/>
</dbReference>
<dbReference type="GeneTree" id="ENSGT00940000166711"/>
<dbReference type="InterPro" id="IPR059152">
    <property type="entry name" value="VWC2L_N"/>
</dbReference>
<dbReference type="GO" id="GO:0005615">
    <property type="term" value="C:extracellular space"/>
    <property type="evidence" value="ECO:0007669"/>
    <property type="project" value="TreeGrafter"/>
</dbReference>
<protein>
    <submittedName>
        <fullName evidence="8">Si:dkey-283b1.7</fullName>
    </submittedName>
</protein>
<evidence type="ECO:0000256" key="2">
    <source>
        <dbReference type="ARBA" id="ARBA00022525"/>
    </source>
</evidence>
<keyword evidence="2" id="KW-0964">Secreted</keyword>
<name>A0A8C4TBM6_ERPCA</name>
<evidence type="ECO:0000313" key="8">
    <source>
        <dbReference type="Ensembl" id="ENSECRP00000030079.1"/>
    </source>
</evidence>
<dbReference type="Proteomes" id="UP000694620">
    <property type="component" value="Chromosome 14"/>
</dbReference>
<dbReference type="GO" id="GO:0045202">
    <property type="term" value="C:synapse"/>
    <property type="evidence" value="ECO:0007669"/>
    <property type="project" value="UniProtKB-SubCell"/>
</dbReference>
<dbReference type="Ensembl" id="ENSECRT00000030721.1">
    <property type="protein sequence ID" value="ENSECRP00000030079.1"/>
    <property type="gene ID" value="ENSECRG00000020424.1"/>
</dbReference>
<feature type="domain" description="VWFC" evidence="7">
    <location>
        <begin position="108"/>
        <end position="166"/>
    </location>
</feature>
<keyword evidence="4" id="KW-0770">Synapse</keyword>
<dbReference type="GO" id="GO:0032281">
    <property type="term" value="C:AMPA glutamate receptor complex"/>
    <property type="evidence" value="ECO:0007669"/>
    <property type="project" value="TreeGrafter"/>
</dbReference>
<dbReference type="PROSITE" id="PS50184">
    <property type="entry name" value="VWFC_2"/>
    <property type="match status" value="1"/>
</dbReference>
<accession>A0A8C4TBM6</accession>
<keyword evidence="9" id="KW-1185">Reference proteome</keyword>
<reference evidence="8" key="2">
    <citation type="submission" date="2025-08" db="UniProtKB">
        <authorList>
            <consortium name="Ensembl"/>
        </authorList>
    </citation>
    <scope>IDENTIFICATION</scope>
</reference>
<comment type="subcellular location">
    <subcellularLocation>
        <location evidence="1">Secreted</location>
    </subcellularLocation>
    <subcellularLocation>
        <location evidence="5">Synapse</location>
    </subcellularLocation>
</comment>
<evidence type="ECO:0000259" key="7">
    <source>
        <dbReference type="PROSITE" id="PS50184"/>
    </source>
</evidence>
<proteinExistence type="predicted"/>
<evidence type="ECO:0000256" key="6">
    <source>
        <dbReference type="SAM" id="SignalP"/>
    </source>
</evidence>
<organism evidence="8 9">
    <name type="scientific">Erpetoichthys calabaricus</name>
    <name type="common">Rope fish</name>
    <name type="synonym">Calamoichthys calabaricus</name>
    <dbReference type="NCBI Taxonomy" id="27687"/>
    <lineage>
        <taxon>Eukaryota</taxon>
        <taxon>Metazoa</taxon>
        <taxon>Chordata</taxon>
        <taxon>Craniata</taxon>
        <taxon>Vertebrata</taxon>
        <taxon>Euteleostomi</taxon>
        <taxon>Actinopterygii</taxon>
        <taxon>Polypteriformes</taxon>
        <taxon>Polypteridae</taxon>
        <taxon>Erpetoichthys</taxon>
    </lineage>
</organism>
<feature type="chain" id="PRO_5034999972" evidence="6">
    <location>
        <begin position="28"/>
        <end position="238"/>
    </location>
</feature>
<dbReference type="InterPro" id="IPR042979">
    <property type="entry name" value="VWC2/VWC2L"/>
</dbReference>
<sequence length="238" mass="26571">MPSHLIVQSFSASLVFILLSWSSGGAAEYTSKSESDYDFGDYRGKWCLDDSGFVYNIGERYYPSATACPCMCTEDGPVCVKPKCPRIHPRCTRISYRSCCPRCEAIRNVCEYRGRTYKLLEEFMLSPCERCRCEANGQVYCTIGECPSLHCVDPTYEPDQCCPVCRNGKKGSCLTLGAPLVSSWTWVTLPVVTCAFEGCPSACLCHGNDSGRWLLPLKAWGRQMLWCHSHVQIDTSAL</sequence>
<evidence type="ECO:0000256" key="5">
    <source>
        <dbReference type="ARBA" id="ARBA00034103"/>
    </source>
</evidence>
<dbReference type="InterPro" id="IPR001007">
    <property type="entry name" value="VWF_dom"/>
</dbReference>
<dbReference type="GO" id="GO:0030514">
    <property type="term" value="P:negative regulation of BMP signaling pathway"/>
    <property type="evidence" value="ECO:0007669"/>
    <property type="project" value="TreeGrafter"/>
</dbReference>
<reference evidence="8" key="1">
    <citation type="submission" date="2021-06" db="EMBL/GenBank/DDBJ databases">
        <authorList>
            <consortium name="Wellcome Sanger Institute Data Sharing"/>
        </authorList>
    </citation>
    <scope>NUCLEOTIDE SEQUENCE [LARGE SCALE GENOMIC DNA]</scope>
</reference>
<evidence type="ECO:0000256" key="4">
    <source>
        <dbReference type="ARBA" id="ARBA00023018"/>
    </source>
</evidence>
<evidence type="ECO:0000256" key="1">
    <source>
        <dbReference type="ARBA" id="ARBA00004613"/>
    </source>
</evidence>
<evidence type="ECO:0000256" key="3">
    <source>
        <dbReference type="ARBA" id="ARBA00022729"/>
    </source>
</evidence>
<feature type="signal peptide" evidence="6">
    <location>
        <begin position="1"/>
        <end position="27"/>
    </location>
</feature>
<evidence type="ECO:0000313" key="9">
    <source>
        <dbReference type="Proteomes" id="UP000694620"/>
    </source>
</evidence>
<dbReference type="AlphaFoldDB" id="A0A8C4TBM6"/>
<reference evidence="8" key="3">
    <citation type="submission" date="2025-09" db="UniProtKB">
        <authorList>
            <consortium name="Ensembl"/>
        </authorList>
    </citation>
    <scope>IDENTIFICATION</scope>
</reference>